<dbReference type="EMBL" id="JADKMA010000050">
    <property type="protein sequence ID" value="MBO8192458.1"/>
    <property type="molecule type" value="Genomic_DNA"/>
</dbReference>
<keyword evidence="4" id="KW-1185">Reference proteome</keyword>
<keyword evidence="1" id="KW-0560">Oxidoreductase</keyword>
<evidence type="ECO:0000256" key="1">
    <source>
        <dbReference type="ARBA" id="ARBA00023002"/>
    </source>
</evidence>
<dbReference type="PANTHER" id="PTHR13847">
    <property type="entry name" value="SARCOSINE DEHYDROGENASE-RELATED"/>
    <property type="match status" value="1"/>
</dbReference>
<accession>A0ABS3XAS3</accession>
<dbReference type="Gene3D" id="3.30.9.10">
    <property type="entry name" value="D-Amino Acid Oxidase, subunit A, domain 2"/>
    <property type="match status" value="1"/>
</dbReference>
<evidence type="ECO:0000259" key="2">
    <source>
        <dbReference type="Pfam" id="PF01266"/>
    </source>
</evidence>
<dbReference type="PANTHER" id="PTHR13847:SF287">
    <property type="entry name" value="FAD-DEPENDENT OXIDOREDUCTASE DOMAIN-CONTAINING PROTEIN 1"/>
    <property type="match status" value="1"/>
</dbReference>
<feature type="domain" description="FAD dependent oxidoreductase" evidence="2">
    <location>
        <begin position="7"/>
        <end position="389"/>
    </location>
</feature>
<evidence type="ECO:0000313" key="4">
    <source>
        <dbReference type="Proteomes" id="UP001519064"/>
    </source>
</evidence>
<dbReference type="InterPro" id="IPR006076">
    <property type="entry name" value="FAD-dep_OxRdtase"/>
</dbReference>
<dbReference type="Pfam" id="PF01266">
    <property type="entry name" value="DAO"/>
    <property type="match status" value="1"/>
</dbReference>
<dbReference type="Proteomes" id="UP001519064">
    <property type="component" value="Unassembled WGS sequence"/>
</dbReference>
<dbReference type="SUPFAM" id="SSF51905">
    <property type="entry name" value="FAD/NAD(P)-binding domain"/>
    <property type="match status" value="1"/>
</dbReference>
<organism evidence="3 4">
    <name type="scientific">Streptomyces oryzae</name>
    <dbReference type="NCBI Taxonomy" id="1434886"/>
    <lineage>
        <taxon>Bacteria</taxon>
        <taxon>Bacillati</taxon>
        <taxon>Actinomycetota</taxon>
        <taxon>Actinomycetes</taxon>
        <taxon>Kitasatosporales</taxon>
        <taxon>Streptomycetaceae</taxon>
        <taxon>Streptomyces</taxon>
    </lineage>
</organism>
<dbReference type="InterPro" id="IPR036188">
    <property type="entry name" value="FAD/NAD-bd_sf"/>
</dbReference>
<evidence type="ECO:0000313" key="3">
    <source>
        <dbReference type="EMBL" id="MBO8192458.1"/>
    </source>
</evidence>
<dbReference type="RefSeq" id="WP_209239548.1">
    <property type="nucleotide sequence ID" value="NZ_JADKMA010000050.1"/>
</dbReference>
<gene>
    <name evidence="3" type="ORF">ITI46_12390</name>
</gene>
<dbReference type="Gene3D" id="3.50.50.60">
    <property type="entry name" value="FAD/NAD(P)-binding domain"/>
    <property type="match status" value="1"/>
</dbReference>
<sequence length="436" mass="46727">MANVTADVIIVGAGVIGSATAFELSKLGLRVTVVDKTGGVGFGSTSASSAVIRFTFSTWDSVATAWESKHYWEGWTEYLGHRDESGMASYIRTGVVTLDAPVVPTRRMTDHFDRIGVPYEIWDAETLRTRVPAVDVGAYWPPKSLDDERFFEEATGELGALYTPDGGFVDDPQLAAHNLAAAAQNLGCTFLFRQTVIQVDRNSQKVLGVTLEDGTRLAAPVVVNAAGPWSGALNDLAGVGGDFSVSVRPMRQEVHQVAAPAAYGSQALPGPTIGDLDLGTYMRAAAGRHLLVGGTEPECDPLEWIDDPDQADPRPTSRRFQAQVTRAARRIPGLTVPNTPQGVAGVYDVAEDWTPIYDRTALDGYYVAMGTSGNQFKNAPLAGRFMAALISGGKSGRNHDVEPLGYPCEYTEHVINLGAFSRKRSVNKLSSSTVMG</sequence>
<proteinExistence type="predicted"/>
<comment type="caution">
    <text evidence="3">The sequence shown here is derived from an EMBL/GenBank/DDBJ whole genome shotgun (WGS) entry which is preliminary data.</text>
</comment>
<name>A0ABS3XAS3_9ACTN</name>
<protein>
    <submittedName>
        <fullName evidence="3">FAD-binding oxidoreductase</fullName>
    </submittedName>
</protein>
<reference evidence="3 4" key="1">
    <citation type="submission" date="2020-11" db="EMBL/GenBank/DDBJ databases">
        <title>Streptomyces spirodelae sp. nov., isolated from duckweed.</title>
        <authorList>
            <person name="Saimee Y."/>
            <person name="Duangmal K."/>
        </authorList>
    </citation>
    <scope>NUCLEOTIDE SEQUENCE [LARGE SCALE GENOMIC DNA]</scope>
    <source>
        <strain evidence="3 4">S16-07</strain>
    </source>
</reference>